<proteinExistence type="inferred from homology"/>
<comment type="subunit">
    <text evidence="2">Homohexamer.</text>
</comment>
<evidence type="ECO:0000256" key="3">
    <source>
        <dbReference type="ARBA" id="ARBA00023002"/>
    </source>
</evidence>
<dbReference type="Gene3D" id="3.40.50.720">
    <property type="entry name" value="NAD(P)-binding Rossmann-like Domain"/>
    <property type="match status" value="1"/>
</dbReference>
<dbReference type="Gene3D" id="3.40.50.10860">
    <property type="entry name" value="Leucine Dehydrogenase, chain A, domain 1"/>
    <property type="match status" value="1"/>
</dbReference>
<dbReference type="Pfam" id="PF00208">
    <property type="entry name" value="ELFV_dehydrog"/>
    <property type="match status" value="1"/>
</dbReference>
<dbReference type="GO" id="GO:0004352">
    <property type="term" value="F:glutamate dehydrogenase (NAD+) activity"/>
    <property type="evidence" value="ECO:0007669"/>
    <property type="project" value="TreeGrafter"/>
</dbReference>
<dbReference type="InterPro" id="IPR046346">
    <property type="entry name" value="Aminoacid_DH-like_N_sf"/>
</dbReference>
<evidence type="ECO:0000256" key="8">
    <source>
        <dbReference type="SAM" id="MobiDB-lite"/>
    </source>
</evidence>
<dbReference type="NCBIfam" id="NF041398">
    <property type="entry name" value="GluDhGdhB_Halo"/>
    <property type="match status" value="1"/>
</dbReference>
<dbReference type="SMART" id="SM00839">
    <property type="entry name" value="ELFV_dehydrog"/>
    <property type="match status" value="1"/>
</dbReference>
<evidence type="ECO:0000256" key="1">
    <source>
        <dbReference type="ARBA" id="ARBA00006382"/>
    </source>
</evidence>
<protein>
    <recommendedName>
        <fullName evidence="4">Glutamate dehydrogenase</fullName>
    </recommendedName>
</protein>
<feature type="site" description="Important for catalysis" evidence="6">
    <location>
        <position position="163"/>
    </location>
</feature>
<dbReference type="STRING" id="301967.A6E15_04190"/>
<reference evidence="11" key="1">
    <citation type="submission" date="2016-04" db="EMBL/GenBank/DDBJ databases">
        <authorList>
            <person name="Chen S.-C."/>
            <person name="Lai M.-C."/>
        </authorList>
    </citation>
    <scope>NUCLEOTIDE SEQUENCE [LARGE SCALE GENOMIC DNA]</scope>
    <source>
        <strain evidence="11">AB14</strain>
    </source>
</reference>
<dbReference type="SUPFAM" id="SSF51735">
    <property type="entry name" value="NAD(P)-binding Rossmann-fold domains"/>
    <property type="match status" value="1"/>
</dbReference>
<evidence type="ECO:0000256" key="6">
    <source>
        <dbReference type="PIRSR" id="PIRSR000185-3"/>
    </source>
</evidence>
<dbReference type="PANTHER" id="PTHR11606:SF13">
    <property type="entry name" value="GLUTAMATE DEHYDROGENASE 1, MITOCHONDRIAL"/>
    <property type="match status" value="1"/>
</dbReference>
<comment type="caution">
    <text evidence="10">The sequence shown here is derived from an EMBL/GenBank/DDBJ whole genome shotgun (WGS) entry which is preliminary data.</text>
</comment>
<dbReference type="Proteomes" id="UP000189370">
    <property type="component" value="Unassembled WGS sequence"/>
</dbReference>
<evidence type="ECO:0000256" key="5">
    <source>
        <dbReference type="PIRSR" id="PIRSR000185-1"/>
    </source>
</evidence>
<keyword evidence="11" id="KW-1185">Reference proteome</keyword>
<keyword evidence="3 4" id="KW-0560">Oxidoreductase</keyword>
<comment type="similarity">
    <text evidence="1 4 7">Belongs to the Glu/Leu/Phe/Val dehydrogenases family.</text>
</comment>
<dbReference type="InterPro" id="IPR006097">
    <property type="entry name" value="Glu/Leu/Phe/Val/Trp_DH_dimer"/>
</dbReference>
<evidence type="ECO:0000256" key="2">
    <source>
        <dbReference type="ARBA" id="ARBA00011643"/>
    </source>
</evidence>
<organism evidence="10 11">
    <name type="scientific">Natrinema saccharevitans</name>
    <dbReference type="NCBI Taxonomy" id="301967"/>
    <lineage>
        <taxon>Archaea</taxon>
        <taxon>Methanobacteriati</taxon>
        <taxon>Methanobacteriota</taxon>
        <taxon>Stenosarchaea group</taxon>
        <taxon>Halobacteria</taxon>
        <taxon>Halobacteriales</taxon>
        <taxon>Natrialbaceae</taxon>
        <taxon>Natrinema</taxon>
    </lineage>
</organism>
<dbReference type="AlphaFoldDB" id="A0A1S8AUJ9"/>
<dbReference type="InterPro" id="IPR054867">
    <property type="entry name" value="GluDhGdhB"/>
</dbReference>
<dbReference type="InterPro" id="IPR033922">
    <property type="entry name" value="NAD_bind_Glu_DH"/>
</dbReference>
<feature type="compositionally biased region" description="Low complexity" evidence="8">
    <location>
        <begin position="12"/>
        <end position="26"/>
    </location>
</feature>
<dbReference type="CDD" id="cd01076">
    <property type="entry name" value="NAD_bind_1_Glu_DH"/>
    <property type="match status" value="1"/>
</dbReference>
<dbReference type="PRINTS" id="PR00082">
    <property type="entry name" value="GLFDHDRGNASE"/>
</dbReference>
<dbReference type="PANTHER" id="PTHR11606">
    <property type="entry name" value="GLUTAMATE DEHYDROGENASE"/>
    <property type="match status" value="1"/>
</dbReference>
<evidence type="ECO:0000313" key="10">
    <source>
        <dbReference type="EMBL" id="OLZ40231.1"/>
    </source>
</evidence>
<evidence type="ECO:0000313" key="11">
    <source>
        <dbReference type="Proteomes" id="UP000189370"/>
    </source>
</evidence>
<dbReference type="EMBL" id="LWLN01000001">
    <property type="protein sequence ID" value="OLZ40231.1"/>
    <property type="molecule type" value="Genomic_DNA"/>
</dbReference>
<evidence type="ECO:0000256" key="7">
    <source>
        <dbReference type="RuleBase" id="RU004417"/>
    </source>
</evidence>
<dbReference type="PIRSF" id="PIRSF000185">
    <property type="entry name" value="Glu_DH"/>
    <property type="match status" value="1"/>
</dbReference>
<dbReference type="RefSeq" id="WP_076144006.1">
    <property type="nucleotide sequence ID" value="NZ_LWLN01000001.1"/>
</dbReference>
<sequence length="440" mass="47717">MASQNRSSPSNREATGESTESETALETARRQLDRAAARLDVDDAALERLRHPASVHEVTVPLERDDGSVEVFTGYRAQHDSVRGPFKGGLRYHPDVTRDECVGLSMWMTWKCAVMDLPFGGAKGGIVVDPKRLSDDETERLTRRFAQELRDVIGPKSDIPAPDMGTDPQAMAWLMDAYSMQEGETIPGVVTGKPPVIGGSYGREEAPGRSVAIVTRETCEYYDYPLSETTVAVQGFGSVGANAARLLADWGATVIAVSDVNGGVYDPDGIDVAAIPSHDEEPEAVTRFAAGLTEDDGPRRLSNEDLLELDVDVLIPAAVGNVITADNADAIAADIVVEGANGPTTFAADAILEERDVPVIPDILANAGGVTVSYFEWLQDINRRQWSLERVNEELESEMIRAWAALKDEVERADISWRDAAYAVALDRVAEAHEARGLWP</sequence>
<feature type="compositionally biased region" description="Polar residues" evidence="8">
    <location>
        <begin position="1"/>
        <end position="11"/>
    </location>
</feature>
<dbReference type="OrthoDB" id="6425at2157"/>
<evidence type="ECO:0000259" key="9">
    <source>
        <dbReference type="SMART" id="SM00839"/>
    </source>
</evidence>
<dbReference type="Pfam" id="PF02812">
    <property type="entry name" value="ELFV_dehydrog_N"/>
    <property type="match status" value="1"/>
</dbReference>
<gene>
    <name evidence="10" type="ORF">A6E15_04190</name>
</gene>
<dbReference type="InterPro" id="IPR006096">
    <property type="entry name" value="Glu/Leu/Phe/Val/Trp_DH_C"/>
</dbReference>
<dbReference type="InterPro" id="IPR006095">
    <property type="entry name" value="Glu/Leu/Phe/Val/Trp_DH"/>
</dbReference>
<dbReference type="FunFam" id="3.40.50.10860:FF:000003">
    <property type="entry name" value="Glutamate dehydrogenase"/>
    <property type="match status" value="1"/>
</dbReference>
<dbReference type="InterPro" id="IPR036291">
    <property type="entry name" value="NAD(P)-bd_dom_sf"/>
</dbReference>
<dbReference type="InterPro" id="IPR014362">
    <property type="entry name" value="Glu_DH"/>
</dbReference>
<feature type="region of interest" description="Disordered" evidence="8">
    <location>
        <begin position="1"/>
        <end position="30"/>
    </location>
</feature>
<dbReference type="PROSITE" id="PS00074">
    <property type="entry name" value="GLFV_DEHYDROGENASE"/>
    <property type="match status" value="1"/>
</dbReference>
<feature type="domain" description="Glutamate/phenylalanine/leucine/valine/L-tryptophan dehydrogenase C-terminal" evidence="9">
    <location>
        <begin position="200"/>
        <end position="437"/>
    </location>
</feature>
<name>A0A1S8AUJ9_9EURY</name>
<evidence type="ECO:0000256" key="4">
    <source>
        <dbReference type="PIRNR" id="PIRNR000185"/>
    </source>
</evidence>
<dbReference type="SUPFAM" id="SSF53223">
    <property type="entry name" value="Aminoacid dehydrogenase-like, N-terminal domain"/>
    <property type="match status" value="1"/>
</dbReference>
<feature type="active site" description="Proton donor" evidence="5">
    <location>
        <position position="123"/>
    </location>
</feature>
<dbReference type="InterPro" id="IPR033524">
    <property type="entry name" value="Glu/Leu/Phe/Val_DH_AS"/>
</dbReference>
<accession>A0A1S8AUJ9</accession>
<dbReference type="GO" id="GO:0006538">
    <property type="term" value="P:L-glutamate catabolic process"/>
    <property type="evidence" value="ECO:0007669"/>
    <property type="project" value="TreeGrafter"/>
</dbReference>